<dbReference type="Proteomes" id="UP000305948">
    <property type="component" value="Unassembled WGS sequence"/>
</dbReference>
<reference evidence="2 3" key="1">
    <citation type="journal article" date="2019" name="Nat. Ecol. Evol.">
        <title>Megaphylogeny resolves global patterns of mushroom evolution.</title>
        <authorList>
            <person name="Varga T."/>
            <person name="Krizsan K."/>
            <person name="Foldi C."/>
            <person name="Dima B."/>
            <person name="Sanchez-Garcia M."/>
            <person name="Sanchez-Ramirez S."/>
            <person name="Szollosi G.J."/>
            <person name="Szarkandi J.G."/>
            <person name="Papp V."/>
            <person name="Albert L."/>
            <person name="Andreopoulos W."/>
            <person name="Angelini C."/>
            <person name="Antonin V."/>
            <person name="Barry K.W."/>
            <person name="Bougher N.L."/>
            <person name="Buchanan P."/>
            <person name="Buyck B."/>
            <person name="Bense V."/>
            <person name="Catcheside P."/>
            <person name="Chovatia M."/>
            <person name="Cooper J."/>
            <person name="Damon W."/>
            <person name="Desjardin D."/>
            <person name="Finy P."/>
            <person name="Geml J."/>
            <person name="Haridas S."/>
            <person name="Hughes K."/>
            <person name="Justo A."/>
            <person name="Karasinski D."/>
            <person name="Kautmanova I."/>
            <person name="Kiss B."/>
            <person name="Kocsube S."/>
            <person name="Kotiranta H."/>
            <person name="LaButti K.M."/>
            <person name="Lechner B.E."/>
            <person name="Liimatainen K."/>
            <person name="Lipzen A."/>
            <person name="Lukacs Z."/>
            <person name="Mihaltcheva S."/>
            <person name="Morgado L.N."/>
            <person name="Niskanen T."/>
            <person name="Noordeloos M.E."/>
            <person name="Ohm R.A."/>
            <person name="Ortiz-Santana B."/>
            <person name="Ovrebo C."/>
            <person name="Racz N."/>
            <person name="Riley R."/>
            <person name="Savchenko A."/>
            <person name="Shiryaev A."/>
            <person name="Soop K."/>
            <person name="Spirin V."/>
            <person name="Szebenyi C."/>
            <person name="Tomsovsky M."/>
            <person name="Tulloss R.E."/>
            <person name="Uehling J."/>
            <person name="Grigoriev I.V."/>
            <person name="Vagvolgyi C."/>
            <person name="Papp T."/>
            <person name="Martin F.M."/>
            <person name="Miettinen O."/>
            <person name="Hibbett D.S."/>
            <person name="Nagy L.G."/>
        </authorList>
    </citation>
    <scope>NUCLEOTIDE SEQUENCE [LARGE SCALE GENOMIC DNA]</scope>
    <source>
        <strain evidence="2 3">OMC1185</strain>
    </source>
</reference>
<dbReference type="EMBL" id="ML213517">
    <property type="protein sequence ID" value="TFK49168.1"/>
    <property type="molecule type" value="Genomic_DNA"/>
</dbReference>
<evidence type="ECO:0000313" key="3">
    <source>
        <dbReference type="Proteomes" id="UP000305948"/>
    </source>
</evidence>
<organism evidence="2 3">
    <name type="scientific">Heliocybe sulcata</name>
    <dbReference type="NCBI Taxonomy" id="5364"/>
    <lineage>
        <taxon>Eukaryota</taxon>
        <taxon>Fungi</taxon>
        <taxon>Dikarya</taxon>
        <taxon>Basidiomycota</taxon>
        <taxon>Agaricomycotina</taxon>
        <taxon>Agaricomycetes</taxon>
        <taxon>Gloeophyllales</taxon>
        <taxon>Gloeophyllaceae</taxon>
        <taxon>Heliocybe</taxon>
    </lineage>
</organism>
<dbReference type="AlphaFoldDB" id="A0A5C3MZF0"/>
<keyword evidence="3" id="KW-1185">Reference proteome</keyword>
<dbReference type="SUPFAM" id="SSF56112">
    <property type="entry name" value="Protein kinase-like (PK-like)"/>
    <property type="match status" value="1"/>
</dbReference>
<dbReference type="InterPro" id="IPR051678">
    <property type="entry name" value="AGP_Transferase"/>
</dbReference>
<dbReference type="InterPro" id="IPR002575">
    <property type="entry name" value="Aminoglycoside_PTrfase"/>
</dbReference>
<dbReference type="OrthoDB" id="10003767at2759"/>
<evidence type="ECO:0000259" key="1">
    <source>
        <dbReference type="Pfam" id="PF01636"/>
    </source>
</evidence>
<protein>
    <recommendedName>
        <fullName evidence="1">Aminoglycoside phosphotransferase domain-containing protein</fullName>
    </recommendedName>
</protein>
<sequence>MSDAESSQLLLILDKLAGHFSDPYILPLEGLDRGSHHRTYVVTFASGVKRVVRISDPFFRQFGSGIVPPPKMRSEIATIKYLREHTKIPVPDVVYYDDDKDGSIGAEWMAMEYVEGNRLLGIWADLSPEQRTAAAVSIADVERQLLSLRFDSIGSLYDGGRVGPMTFLPSNNSGDTAPPDETKCGPFASIQEWLVAVALGELEYKTSLATTAEKEAHRAATVRSLRSTTVFDDPAVQDLCAVALHHIDLTPGNIIVDPRDPARIVGVIDWEGAKTVPLFAIRPRWYSRLKTLRLAGEEEVRALQVRTREAIREGVPEWYDATDERGRGLREVLRLAETSTWDPAEVQFEAVDRDVRGLS</sequence>
<dbReference type="Gene3D" id="3.90.1200.10">
    <property type="match status" value="1"/>
</dbReference>
<gene>
    <name evidence="2" type="ORF">OE88DRAFT_478242</name>
</gene>
<proteinExistence type="predicted"/>
<evidence type="ECO:0000313" key="2">
    <source>
        <dbReference type="EMBL" id="TFK49168.1"/>
    </source>
</evidence>
<name>A0A5C3MZF0_9AGAM</name>
<dbReference type="PANTHER" id="PTHR21310:SF13">
    <property type="entry name" value="AMINOGLYCOSIDE PHOSPHOTRANSFERASE DOMAIN-CONTAINING PROTEIN"/>
    <property type="match status" value="1"/>
</dbReference>
<accession>A0A5C3MZF0</accession>
<dbReference type="PANTHER" id="PTHR21310">
    <property type="entry name" value="AMINOGLYCOSIDE PHOSPHOTRANSFERASE-RELATED-RELATED"/>
    <property type="match status" value="1"/>
</dbReference>
<dbReference type="InterPro" id="IPR011009">
    <property type="entry name" value="Kinase-like_dom_sf"/>
</dbReference>
<dbReference type="Pfam" id="PF01636">
    <property type="entry name" value="APH"/>
    <property type="match status" value="1"/>
</dbReference>
<feature type="domain" description="Aminoglycoside phosphotransferase" evidence="1">
    <location>
        <begin position="29"/>
        <end position="274"/>
    </location>
</feature>
<dbReference type="Gene3D" id="3.30.200.20">
    <property type="entry name" value="Phosphorylase Kinase, domain 1"/>
    <property type="match status" value="1"/>
</dbReference>